<dbReference type="NCBIfam" id="NF005994">
    <property type="entry name" value="PRK08118.1"/>
    <property type="match status" value="1"/>
</dbReference>
<protein>
    <submittedName>
        <fullName evidence="1">AAA family ATPase</fullName>
    </submittedName>
</protein>
<comment type="caution">
    <text evidence="1">The sequence shown here is derived from an EMBL/GenBank/DDBJ whole genome shotgun (WGS) entry which is preliminary data.</text>
</comment>
<dbReference type="InterPro" id="IPR052922">
    <property type="entry name" value="Cytidylate_Kinase-2"/>
</dbReference>
<dbReference type="EMBL" id="NPOA01000006">
    <property type="protein sequence ID" value="PAV29794.1"/>
    <property type="molecule type" value="Genomic_DNA"/>
</dbReference>
<dbReference type="RefSeq" id="WP_095655495.1">
    <property type="nucleotide sequence ID" value="NZ_NPOA01000006.1"/>
</dbReference>
<organism evidence="1 2">
    <name type="scientific">Virgibacillus profundi</name>
    <dbReference type="NCBI Taxonomy" id="2024555"/>
    <lineage>
        <taxon>Bacteria</taxon>
        <taxon>Bacillati</taxon>
        <taxon>Bacillota</taxon>
        <taxon>Bacilli</taxon>
        <taxon>Bacillales</taxon>
        <taxon>Bacillaceae</taxon>
        <taxon>Virgibacillus</taxon>
    </lineage>
</organism>
<dbReference type="PANTHER" id="PTHR37816">
    <property type="entry name" value="YALI0E33011P"/>
    <property type="match status" value="1"/>
</dbReference>
<evidence type="ECO:0000313" key="1">
    <source>
        <dbReference type="EMBL" id="PAV29794.1"/>
    </source>
</evidence>
<dbReference type="SUPFAM" id="SSF52540">
    <property type="entry name" value="P-loop containing nucleoside triphosphate hydrolases"/>
    <property type="match status" value="1"/>
</dbReference>
<dbReference type="Gene3D" id="3.40.50.300">
    <property type="entry name" value="P-loop containing nucleotide triphosphate hydrolases"/>
    <property type="match status" value="1"/>
</dbReference>
<keyword evidence="2" id="KW-1185">Reference proteome</keyword>
<reference evidence="1 2" key="1">
    <citation type="submission" date="2017-08" db="EMBL/GenBank/DDBJ databases">
        <title>Virgibacillus indicus sp. nov. and Virgibacillus profoundi sp. nov, two moderately halophilic bacteria isolated from marine sediment by using the Microfluidic Streak Plate.</title>
        <authorList>
            <person name="Xu B."/>
            <person name="Hu B."/>
            <person name="Wang J."/>
            <person name="Zhu Y."/>
            <person name="Huang L."/>
            <person name="Du W."/>
            <person name="Huang Y."/>
        </authorList>
    </citation>
    <scope>NUCLEOTIDE SEQUENCE [LARGE SCALE GENOMIC DNA]</scope>
    <source>
        <strain evidence="1 2">IO3-P3-H5</strain>
    </source>
</reference>
<accession>A0A2A2IEV9</accession>
<gene>
    <name evidence="1" type="ORF">CIL05_10540</name>
</gene>
<sequence length="171" mass="20008">MEKIAIIGGSGAGKSTLAQTLGRILQIPVYHLDAIHWQPGWVPITSEAFIKKTENILNKESWIIDGNYGSTMDLRLQQADTVIFLHYKTVHCLYGIIKRRIHYRNKTRPDMGEDCPEKIDWEFFQWVRKFNKTKVPPIYKRLSSLEDKNIHIFKNRKELNTFLDKLEHGNV</sequence>
<dbReference type="Proteomes" id="UP000218887">
    <property type="component" value="Unassembled WGS sequence"/>
</dbReference>
<evidence type="ECO:0000313" key="2">
    <source>
        <dbReference type="Proteomes" id="UP000218887"/>
    </source>
</evidence>
<dbReference type="AlphaFoldDB" id="A0A2A2IEV9"/>
<dbReference type="PANTHER" id="PTHR37816:SF3">
    <property type="entry name" value="MODULATES DNA TOPOLOGY"/>
    <property type="match status" value="1"/>
</dbReference>
<proteinExistence type="predicted"/>
<name>A0A2A2IEV9_9BACI</name>
<dbReference type="InterPro" id="IPR027417">
    <property type="entry name" value="P-loop_NTPase"/>
</dbReference>
<dbReference type="OrthoDB" id="1201990at2"/>